<name>A0A9J6ZHH7_9BACL</name>
<dbReference type="Proteomes" id="UP001056756">
    <property type="component" value="Chromosome"/>
</dbReference>
<accession>A0A9J6ZHH7</accession>
<dbReference type="PANTHER" id="PTHR14859">
    <property type="entry name" value="CALCOFLUOR WHITE HYPERSENSITIVE PROTEIN PRECURSOR"/>
    <property type="match status" value="1"/>
</dbReference>
<gene>
    <name evidence="3" type="ORF">NAG76_05055</name>
</gene>
<keyword evidence="3" id="KW-0540">Nuclease</keyword>
<evidence type="ECO:0000256" key="1">
    <source>
        <dbReference type="SAM" id="Phobius"/>
    </source>
</evidence>
<dbReference type="InterPro" id="IPR051916">
    <property type="entry name" value="GPI-anchor_lipid_remodeler"/>
</dbReference>
<evidence type="ECO:0000259" key="2">
    <source>
        <dbReference type="Pfam" id="PF03372"/>
    </source>
</evidence>
<dbReference type="Pfam" id="PF03372">
    <property type="entry name" value="Exo_endo_phos"/>
    <property type="match status" value="1"/>
</dbReference>
<evidence type="ECO:0000313" key="4">
    <source>
        <dbReference type="Proteomes" id="UP001056756"/>
    </source>
</evidence>
<proteinExistence type="predicted"/>
<keyword evidence="3" id="KW-0378">Hydrolase</keyword>
<dbReference type="PANTHER" id="PTHR14859:SF1">
    <property type="entry name" value="PGAP2-INTERACTING PROTEIN"/>
    <property type="match status" value="1"/>
</dbReference>
<evidence type="ECO:0000313" key="3">
    <source>
        <dbReference type="EMBL" id="URN95614.1"/>
    </source>
</evidence>
<dbReference type="GO" id="GO:0004519">
    <property type="term" value="F:endonuclease activity"/>
    <property type="evidence" value="ECO:0007669"/>
    <property type="project" value="UniProtKB-KW"/>
</dbReference>
<dbReference type="SUPFAM" id="SSF56219">
    <property type="entry name" value="DNase I-like"/>
    <property type="match status" value="1"/>
</dbReference>
<dbReference type="KEGG" id="plig:NAG76_05055"/>
<sequence length="355" mass="40217">MKRLIIRFVLSIIMIVIIVIGGFVGYVSLTDYKPDAVEPLLIRHPVSETINVTKPFTITTFNIGYAGLDAKQDFFMDGGKKSRSSSLDQTISNMEAITATMNQLNSDIFLLQEVDIDSTRSYRLNEVDMIIKQLPNYSSVFAYNYKSPWVPIPITKPMGKAESGLLSLSKFNISNQTRYDLPGKESWPVQLFELDRAFVEMRFPVSNEQELILLNLHLSAFDKGGTIRQQQLQFLSQYIEEQMTEGHYLIIGGDWNHVLPGTDSTKFPTKQSWPEWLQQFPEDFKPDGFQWAVNADIPTVRTLDVAYTAGENFLAVIDGFLVSPNVEIVNVATENLQFANSDHHPVTATFKLKTK</sequence>
<dbReference type="AlphaFoldDB" id="A0A9J6ZHH7"/>
<reference evidence="3" key="1">
    <citation type="submission" date="2022-05" db="EMBL/GenBank/DDBJ databases">
        <title>Novel bacterial taxa in a minimal lignocellulolytic consortium and its capacity to transform plastics disclosed by genome-resolved metagenomics.</title>
        <authorList>
            <person name="Rodriguez C.A.D."/>
            <person name="Diaz-Garcia L."/>
            <person name="Herrera K."/>
            <person name="Tarazona N.A."/>
            <person name="Sproer C."/>
            <person name="Overmann J."/>
            <person name="Jimenez D.J."/>
        </authorList>
    </citation>
    <scope>NUCLEOTIDE SEQUENCE</scope>
    <source>
        <strain evidence="3">MAG5</strain>
    </source>
</reference>
<feature type="transmembrane region" description="Helical" evidence="1">
    <location>
        <begin position="7"/>
        <end position="29"/>
    </location>
</feature>
<keyword evidence="1" id="KW-0472">Membrane</keyword>
<dbReference type="EMBL" id="CP097899">
    <property type="protein sequence ID" value="URN95614.1"/>
    <property type="molecule type" value="Genomic_DNA"/>
</dbReference>
<dbReference type="Gene3D" id="3.60.10.10">
    <property type="entry name" value="Endonuclease/exonuclease/phosphatase"/>
    <property type="match status" value="1"/>
</dbReference>
<protein>
    <submittedName>
        <fullName evidence="3">Endonuclease/exonuclease/phosphatase family protein</fullName>
    </submittedName>
</protein>
<keyword evidence="3" id="KW-0255">Endonuclease</keyword>
<dbReference type="GO" id="GO:0016020">
    <property type="term" value="C:membrane"/>
    <property type="evidence" value="ECO:0007669"/>
    <property type="project" value="GOC"/>
</dbReference>
<organism evidence="3 4">
    <name type="scientific">Candidatus Pristimantibacillus lignocellulolyticus</name>
    <dbReference type="NCBI Taxonomy" id="2994561"/>
    <lineage>
        <taxon>Bacteria</taxon>
        <taxon>Bacillati</taxon>
        <taxon>Bacillota</taxon>
        <taxon>Bacilli</taxon>
        <taxon>Bacillales</taxon>
        <taxon>Paenibacillaceae</taxon>
        <taxon>Candidatus Pristimantibacillus</taxon>
    </lineage>
</organism>
<dbReference type="InterPro" id="IPR036691">
    <property type="entry name" value="Endo/exonu/phosph_ase_sf"/>
</dbReference>
<keyword evidence="1" id="KW-1133">Transmembrane helix</keyword>
<keyword evidence="1" id="KW-0812">Transmembrane</keyword>
<feature type="domain" description="Endonuclease/exonuclease/phosphatase" evidence="2">
    <location>
        <begin position="93"/>
        <end position="343"/>
    </location>
</feature>
<dbReference type="InterPro" id="IPR005135">
    <property type="entry name" value="Endo/exonuclease/phosphatase"/>
</dbReference>
<dbReference type="GO" id="GO:0006506">
    <property type="term" value="P:GPI anchor biosynthetic process"/>
    <property type="evidence" value="ECO:0007669"/>
    <property type="project" value="TreeGrafter"/>
</dbReference>